<feature type="region of interest" description="Disordered" evidence="1">
    <location>
        <begin position="1"/>
        <end position="31"/>
    </location>
</feature>
<dbReference type="Gene3D" id="2.40.70.10">
    <property type="entry name" value="Acid Proteases"/>
    <property type="match status" value="1"/>
</dbReference>
<dbReference type="EMBL" id="RQXX01000003">
    <property type="protein sequence ID" value="RVV97700.1"/>
    <property type="molecule type" value="Genomic_DNA"/>
</dbReference>
<organism evidence="3 4">
    <name type="scientific">Mesobaculum littorinae</name>
    <dbReference type="NCBI Taxonomy" id="2486419"/>
    <lineage>
        <taxon>Bacteria</taxon>
        <taxon>Pseudomonadati</taxon>
        <taxon>Pseudomonadota</taxon>
        <taxon>Alphaproteobacteria</taxon>
        <taxon>Rhodobacterales</taxon>
        <taxon>Roseobacteraceae</taxon>
        <taxon>Mesobaculum</taxon>
    </lineage>
</organism>
<dbReference type="PANTHER" id="PTHR38037">
    <property type="entry name" value="ZN_PROTEASE DOMAIN-CONTAINING PROTEIN"/>
    <property type="match status" value="1"/>
</dbReference>
<dbReference type="InterPro" id="IPR021109">
    <property type="entry name" value="Peptidase_aspartic_dom_sf"/>
</dbReference>
<dbReference type="Proteomes" id="UP000285908">
    <property type="component" value="Unassembled WGS sequence"/>
</dbReference>
<dbReference type="AlphaFoldDB" id="A0A438AG60"/>
<protein>
    <recommendedName>
        <fullName evidence="2">Retropepsin-like aspartic endopeptidase domain-containing protein</fullName>
    </recommendedName>
</protein>
<proteinExistence type="predicted"/>
<dbReference type="Pfam" id="PF05618">
    <property type="entry name" value="Zn_protease"/>
    <property type="match status" value="1"/>
</dbReference>
<evidence type="ECO:0000256" key="1">
    <source>
        <dbReference type="SAM" id="MobiDB-lite"/>
    </source>
</evidence>
<dbReference type="PANTHER" id="PTHR38037:SF2">
    <property type="entry name" value="ATP-DEPENDENT ZINC PROTEASE DOMAIN-CONTAINING PROTEIN-RELATED"/>
    <property type="match status" value="1"/>
</dbReference>
<reference evidence="3 4" key="1">
    <citation type="submission" date="2018-11" db="EMBL/GenBank/DDBJ databases">
        <title>Mesobaculum littorinae gen. nov., sp. nov., isolated from Littorina scabra that represents a novel genus of the order Rhodobacteraceae.</title>
        <authorList>
            <person name="Li F."/>
        </authorList>
    </citation>
    <scope>NUCLEOTIDE SEQUENCE [LARGE SCALE GENOMIC DNA]</scope>
    <source>
        <strain evidence="3 4">M0103</strain>
    </source>
</reference>
<comment type="caution">
    <text evidence="3">The sequence shown here is derived from an EMBL/GenBank/DDBJ whole genome shotgun (WGS) entry which is preliminary data.</text>
</comment>
<sequence length="214" mass="23275">MAPPARGGAVRPPACMRAPRPENRTRTRVTKPHPLLRLRQLSMALPAVLVVALAAALPVAVAPGPVAAQDNALHIIGAYTDVEITAGGHDFQLFAKIDTGADSSSIDARDIETFERDDDDWVRFRVPLGEGDEMVEIETPVIDTVGIVGEEDDRPVVEMELCVGEVLMTADVNLADRSELDYRMILGREYLARGGFLVHVAQRGQLRPACEDDD</sequence>
<feature type="domain" description="Retropepsin-like aspartic endopeptidase" evidence="2">
    <location>
        <begin position="89"/>
        <end position="200"/>
    </location>
</feature>
<dbReference type="InterPro" id="IPR008503">
    <property type="entry name" value="Asp_endopeptidase"/>
</dbReference>
<accession>A0A438AG60</accession>
<evidence type="ECO:0000313" key="3">
    <source>
        <dbReference type="EMBL" id="RVV97700.1"/>
    </source>
</evidence>
<dbReference type="OrthoDB" id="9782977at2"/>
<gene>
    <name evidence="3" type="ORF">EKE94_09360</name>
</gene>
<evidence type="ECO:0000313" key="4">
    <source>
        <dbReference type="Proteomes" id="UP000285908"/>
    </source>
</evidence>
<name>A0A438AG60_9RHOB</name>
<feature type="compositionally biased region" description="Low complexity" evidence="1">
    <location>
        <begin position="1"/>
        <end position="14"/>
    </location>
</feature>
<dbReference type="SUPFAM" id="SSF50630">
    <property type="entry name" value="Acid proteases"/>
    <property type="match status" value="1"/>
</dbReference>
<evidence type="ECO:0000259" key="2">
    <source>
        <dbReference type="Pfam" id="PF05618"/>
    </source>
</evidence>
<keyword evidence="4" id="KW-1185">Reference proteome</keyword>